<dbReference type="Proteomes" id="UP000282028">
    <property type="component" value="Unassembled WGS sequence"/>
</dbReference>
<sequence>MRVLFFENSHASVHGLAYGFRDAGHQVMITGPLTEKNIPEMIKKYRPELMVVIGWGPELSITLQHVIRQCSQEAKVPLVYWAVDDPTFLEIWSLPLISRLQVDFVFSVSPACVATYRQAGFRASHMDFGYDQTFFFPEPTPSEPRHSIALVGHAFPHMYKHHTDQDRLMALHNLIRPLLYENIRIDFYGRDWDKMKPFFGLDIPQEWIHASLPSTEMKQVYCSSDIVISLLTWGTQIPQKIFEILGCGGFLLTQDTPEIRRLFRPGDDLLVSATAEETLRLVREYLARPEEERRRIRERGNLAVRSHTYRQRAEYMLRTLREHGILPDQKESPQHHGELLYYDAASIEPYETHIVSQGETLWEIAQRYMVSVEQLKKGNKLTSNMIFVGQPLKIPPAREDSFDGQQEVKMMLDKAARLFHLDPILLHGIAYAESSFGKNAGLSKAGAFGIMQLLTETAEELGIDRTNPWQNILGGAMYVKEMLKEFEGDIPKALGAYNWGVNNMKKAIAEQGNSWLSATPEETQQYVAKIMKYMDEAGECR</sequence>
<reference evidence="2 3" key="1">
    <citation type="submission" date="2018-10" db="EMBL/GenBank/DDBJ databases">
        <title>Phylogenomics of Brevibacillus.</title>
        <authorList>
            <person name="Dunlap C."/>
        </authorList>
    </citation>
    <scope>NUCLEOTIDE SEQUENCE [LARGE SCALE GENOMIC DNA]</scope>
    <source>
        <strain evidence="2 3">JCM 12215</strain>
    </source>
</reference>
<dbReference type="InterPro" id="IPR036779">
    <property type="entry name" value="LysM_dom_sf"/>
</dbReference>
<dbReference type="PANTHER" id="PTHR37423">
    <property type="entry name" value="SOLUBLE LYTIC MUREIN TRANSGLYCOSYLASE-RELATED"/>
    <property type="match status" value="1"/>
</dbReference>
<dbReference type="CDD" id="cd00118">
    <property type="entry name" value="LysM"/>
    <property type="match status" value="1"/>
</dbReference>
<keyword evidence="3" id="KW-1185">Reference proteome</keyword>
<accession>A0A3M8CGM9</accession>
<dbReference type="Pfam" id="PF12996">
    <property type="entry name" value="DUF3880"/>
    <property type="match status" value="1"/>
</dbReference>
<protein>
    <submittedName>
        <fullName evidence="2">LysM peptidoglycan-binding domain-containing protein</fullName>
    </submittedName>
</protein>
<dbReference type="InterPro" id="IPR055259">
    <property type="entry name" value="YkvP/CgeB_Glyco_trans-like"/>
</dbReference>
<dbReference type="InterPro" id="IPR024542">
    <property type="entry name" value="YkvP_N"/>
</dbReference>
<dbReference type="SUPFAM" id="SSF53756">
    <property type="entry name" value="UDP-Glycosyltransferase/glycogen phosphorylase"/>
    <property type="match status" value="1"/>
</dbReference>
<dbReference type="SUPFAM" id="SSF54106">
    <property type="entry name" value="LysM domain"/>
    <property type="match status" value="1"/>
</dbReference>
<feature type="domain" description="LysM" evidence="1">
    <location>
        <begin position="351"/>
        <end position="394"/>
    </location>
</feature>
<dbReference type="Gene3D" id="3.40.50.2000">
    <property type="entry name" value="Glycogen Phosphorylase B"/>
    <property type="match status" value="1"/>
</dbReference>
<dbReference type="Gene3D" id="3.10.350.10">
    <property type="entry name" value="LysM domain"/>
    <property type="match status" value="1"/>
</dbReference>
<dbReference type="Pfam" id="PF01476">
    <property type="entry name" value="LysM"/>
    <property type="match status" value="1"/>
</dbReference>
<dbReference type="OrthoDB" id="7019976at2"/>
<dbReference type="SMART" id="SM00257">
    <property type="entry name" value="LysM"/>
    <property type="match status" value="1"/>
</dbReference>
<name>A0A3M8CGM9_9BACL</name>
<dbReference type="Pfam" id="PF01464">
    <property type="entry name" value="SLT"/>
    <property type="match status" value="1"/>
</dbReference>
<gene>
    <name evidence="2" type="ORF">EDM52_09355</name>
</gene>
<organism evidence="2 3">
    <name type="scientific">Brevibacillus invocatus</name>
    <dbReference type="NCBI Taxonomy" id="173959"/>
    <lineage>
        <taxon>Bacteria</taxon>
        <taxon>Bacillati</taxon>
        <taxon>Bacillota</taxon>
        <taxon>Bacilli</taxon>
        <taxon>Bacillales</taxon>
        <taxon>Paenibacillaceae</taxon>
        <taxon>Brevibacillus</taxon>
    </lineage>
</organism>
<dbReference type="CDD" id="cd00254">
    <property type="entry name" value="LT-like"/>
    <property type="match status" value="1"/>
</dbReference>
<dbReference type="InterPro" id="IPR023346">
    <property type="entry name" value="Lysozyme-like_dom_sf"/>
</dbReference>
<comment type="caution">
    <text evidence="2">The sequence shown here is derived from an EMBL/GenBank/DDBJ whole genome shotgun (WGS) entry which is preliminary data.</text>
</comment>
<dbReference type="Gene3D" id="1.10.530.10">
    <property type="match status" value="1"/>
</dbReference>
<dbReference type="AlphaFoldDB" id="A0A3M8CGM9"/>
<evidence type="ECO:0000259" key="1">
    <source>
        <dbReference type="PROSITE" id="PS51782"/>
    </source>
</evidence>
<evidence type="ECO:0000313" key="2">
    <source>
        <dbReference type="EMBL" id="RNB74916.1"/>
    </source>
</evidence>
<dbReference type="Pfam" id="PF13524">
    <property type="entry name" value="Glyco_trans_1_2"/>
    <property type="match status" value="1"/>
</dbReference>
<evidence type="ECO:0000313" key="3">
    <source>
        <dbReference type="Proteomes" id="UP000282028"/>
    </source>
</evidence>
<dbReference type="PROSITE" id="PS51782">
    <property type="entry name" value="LYSM"/>
    <property type="match status" value="1"/>
</dbReference>
<dbReference type="PANTHER" id="PTHR37423:SF2">
    <property type="entry name" value="MEMBRANE-BOUND LYTIC MUREIN TRANSGLYCOSYLASE C"/>
    <property type="match status" value="1"/>
</dbReference>
<dbReference type="SUPFAM" id="SSF53955">
    <property type="entry name" value="Lysozyme-like"/>
    <property type="match status" value="1"/>
</dbReference>
<dbReference type="InterPro" id="IPR008258">
    <property type="entry name" value="Transglycosylase_SLT_dom_1"/>
</dbReference>
<dbReference type="InterPro" id="IPR018392">
    <property type="entry name" value="LysM"/>
</dbReference>
<dbReference type="EMBL" id="RHHR01000013">
    <property type="protein sequence ID" value="RNB74916.1"/>
    <property type="molecule type" value="Genomic_DNA"/>
</dbReference>
<dbReference type="RefSeq" id="WP_122908733.1">
    <property type="nucleotide sequence ID" value="NZ_CBCSBE010000005.1"/>
</dbReference>
<proteinExistence type="predicted"/>